<evidence type="ECO:0000313" key="3">
    <source>
        <dbReference type="Proteomes" id="UP000035352"/>
    </source>
</evidence>
<sequence length="219" mass="24352">MTLEEYKARYGGQNHVAPGWDAIDASLRALYGDQKPQHCGTIIKHFLGGRDPIDGISTYQSDAGGAAHLHFCTYGFSALYYDEEAVGQDFSRFGFELTFRLKPSQEDHEPPIWVCNLIQNIARYVFESGKWFEEGHWIPANGPIRADAQTDIVGLMFVHDPQLPAMETPHGRVEFLQMVGLTSSEVADLMAKRRTTTEIAATLSKADPYLVTDLARSGA</sequence>
<gene>
    <name evidence="2" type="ORF">AAW51_5236</name>
</gene>
<dbReference type="OrthoDB" id="9023549at2"/>
<proteinExistence type="predicted"/>
<evidence type="ECO:0000313" key="2">
    <source>
        <dbReference type="EMBL" id="AKJ31927.1"/>
    </source>
</evidence>
<dbReference type="EMBL" id="CP011371">
    <property type="protein sequence ID" value="AKJ31927.1"/>
    <property type="molecule type" value="Genomic_DNA"/>
</dbReference>
<dbReference type="InterPro" id="IPR007768">
    <property type="entry name" value="Suppressor_of_fused"/>
</dbReference>
<feature type="domain" description="Suppressor of fused-like" evidence="1">
    <location>
        <begin position="49"/>
        <end position="216"/>
    </location>
</feature>
<dbReference type="AlphaFoldDB" id="A0A0G3BR77"/>
<dbReference type="KEGG" id="pbh:AAW51_5236"/>
<reference evidence="2 3" key="1">
    <citation type="submission" date="2015-05" db="EMBL/GenBank/DDBJ databases">
        <authorList>
            <person name="Tang B."/>
            <person name="Yu Y."/>
        </authorList>
    </citation>
    <scope>NUCLEOTIDE SEQUENCE [LARGE SCALE GENOMIC DNA]</scope>
    <source>
        <strain evidence="2 3">DSM 7029</strain>
    </source>
</reference>
<organism evidence="2 3">
    <name type="scientific">Caldimonas brevitalea</name>
    <dbReference type="NCBI Taxonomy" id="413882"/>
    <lineage>
        <taxon>Bacteria</taxon>
        <taxon>Pseudomonadati</taxon>
        <taxon>Pseudomonadota</taxon>
        <taxon>Betaproteobacteria</taxon>
        <taxon>Burkholderiales</taxon>
        <taxon>Sphaerotilaceae</taxon>
        <taxon>Caldimonas</taxon>
    </lineage>
</organism>
<dbReference type="GO" id="GO:0005737">
    <property type="term" value="C:cytoplasm"/>
    <property type="evidence" value="ECO:0007669"/>
    <property type="project" value="TreeGrafter"/>
</dbReference>
<dbReference type="PANTHER" id="PTHR10928:SF2">
    <property type="entry name" value="SUPPRESSOR OF FUSED HOMOLOG"/>
    <property type="match status" value="1"/>
</dbReference>
<keyword evidence="3" id="KW-1185">Reference proteome</keyword>
<evidence type="ECO:0000259" key="1">
    <source>
        <dbReference type="Pfam" id="PF05076"/>
    </source>
</evidence>
<accession>A0A0G3BR77</accession>
<protein>
    <submittedName>
        <fullName evidence="2">Riboflavin biosynthesis protein</fullName>
    </submittedName>
</protein>
<dbReference type="Proteomes" id="UP000035352">
    <property type="component" value="Chromosome"/>
</dbReference>
<dbReference type="InterPro" id="IPR037181">
    <property type="entry name" value="SUFU_N"/>
</dbReference>
<dbReference type="STRING" id="413882.AAW51_5236"/>
<dbReference type="RefSeq" id="WP_047196956.1">
    <property type="nucleotide sequence ID" value="NZ_CP011371.1"/>
</dbReference>
<dbReference type="InterPro" id="IPR020941">
    <property type="entry name" value="SUFU-like_domain"/>
</dbReference>
<dbReference type="PATRIC" id="fig|413882.6.peg.5468"/>
<dbReference type="SUPFAM" id="SSF103359">
    <property type="entry name" value="Suppressor of Fused, N-terminal domain"/>
    <property type="match status" value="1"/>
</dbReference>
<dbReference type="Pfam" id="PF05076">
    <property type="entry name" value="SUFU"/>
    <property type="match status" value="1"/>
</dbReference>
<dbReference type="PANTHER" id="PTHR10928">
    <property type="entry name" value="SUPPRESSOR OF FUSED"/>
    <property type="match status" value="1"/>
</dbReference>
<name>A0A0G3BR77_9BURK</name>